<protein>
    <submittedName>
        <fullName evidence="7">Aspartate aminotransferase-like enzyme</fullName>
    </submittedName>
</protein>
<dbReference type="InterPro" id="IPR015424">
    <property type="entry name" value="PyrdxlP-dep_Trfase"/>
</dbReference>
<evidence type="ECO:0000256" key="4">
    <source>
        <dbReference type="RuleBase" id="RU004075"/>
    </source>
</evidence>
<dbReference type="InterPro" id="IPR024169">
    <property type="entry name" value="SP_NH2Trfase/AEP_transaminase"/>
</dbReference>
<sequence>MSMLRDKVRLQIPGPTPIPPRIQQAMLRPMVGHRDPEASKLVAACSQRLAPLFGTASPVLIMAASGTAALEAAVINSVQPGGSAAVVVTGAFGDRFAKILGKHGIETHRLDIPWGQACTPEALANFLKEKPQVEAVFLTFCETSTGVLNPIDRLASVVREHTDALVIADGVSAVGGVPAHADEWGVDILVTGSQKALMLPAGLAFASVSSQAWERIEANARPRFYLDFLPYRESLEKNTTPYTPAVSLLFGLEAALDMLEEEGLENVYTRHQWMMRMTRAGIRGMGLALLATDTDASPTVTAVKGDDGTAEAIRKQMKALNIRLAGGQQQLKGEIFRIGHMGYSDPLDIVTTIAALEVAAIRAGLPVQPGSGIQATEEEWIHASRVDHRPAQ</sequence>
<dbReference type="Pfam" id="PF00266">
    <property type="entry name" value="Aminotran_5"/>
    <property type="match status" value="1"/>
</dbReference>
<dbReference type="InterPro" id="IPR000192">
    <property type="entry name" value="Aminotrans_V_dom"/>
</dbReference>
<evidence type="ECO:0000256" key="5">
    <source>
        <dbReference type="RuleBase" id="RU004504"/>
    </source>
</evidence>
<dbReference type="SUPFAM" id="SSF53383">
    <property type="entry name" value="PLP-dependent transferases"/>
    <property type="match status" value="1"/>
</dbReference>
<comment type="cofactor">
    <cofactor evidence="1 5">
        <name>pyridoxal 5'-phosphate</name>
        <dbReference type="ChEBI" id="CHEBI:597326"/>
    </cofactor>
</comment>
<dbReference type="PANTHER" id="PTHR21152">
    <property type="entry name" value="AMINOTRANSFERASE CLASS V"/>
    <property type="match status" value="1"/>
</dbReference>
<keyword evidence="8" id="KW-1185">Reference proteome</keyword>
<proteinExistence type="inferred from homology"/>
<dbReference type="Gene3D" id="3.90.1150.10">
    <property type="entry name" value="Aspartate Aminotransferase, domain 1"/>
    <property type="match status" value="1"/>
</dbReference>
<dbReference type="Gene3D" id="3.40.640.10">
    <property type="entry name" value="Type I PLP-dependent aspartate aminotransferase-like (Major domain)"/>
    <property type="match status" value="1"/>
</dbReference>
<accession>A0ABU1IIE2</accession>
<keyword evidence="3" id="KW-0663">Pyridoxal phosphate</keyword>
<dbReference type="Proteomes" id="UP001185012">
    <property type="component" value="Unassembled WGS sequence"/>
</dbReference>
<dbReference type="EMBL" id="JAVDQG010000001">
    <property type="protein sequence ID" value="MDR6224540.1"/>
    <property type="molecule type" value="Genomic_DNA"/>
</dbReference>
<evidence type="ECO:0000256" key="2">
    <source>
        <dbReference type="ARBA" id="ARBA00009236"/>
    </source>
</evidence>
<evidence type="ECO:0000313" key="8">
    <source>
        <dbReference type="Proteomes" id="UP001185012"/>
    </source>
</evidence>
<dbReference type="InterPro" id="IPR015421">
    <property type="entry name" value="PyrdxlP-dep_Trfase_major"/>
</dbReference>
<dbReference type="InterPro" id="IPR020578">
    <property type="entry name" value="Aminotrans_V_PyrdxlP_BS"/>
</dbReference>
<gene>
    <name evidence="7" type="ORF">JOE21_000528</name>
</gene>
<dbReference type="PROSITE" id="PS00595">
    <property type="entry name" value="AA_TRANSFER_CLASS_5"/>
    <property type="match status" value="1"/>
</dbReference>
<dbReference type="InterPro" id="IPR015422">
    <property type="entry name" value="PyrdxlP-dep_Trfase_small"/>
</dbReference>
<evidence type="ECO:0000256" key="1">
    <source>
        <dbReference type="ARBA" id="ARBA00001933"/>
    </source>
</evidence>
<dbReference type="PIRSF" id="PIRSF000524">
    <property type="entry name" value="SPT"/>
    <property type="match status" value="1"/>
</dbReference>
<name>A0ABU1IIE2_9BACL</name>
<dbReference type="PANTHER" id="PTHR21152:SF40">
    <property type="entry name" value="ALANINE--GLYOXYLATE AMINOTRANSFERASE"/>
    <property type="match status" value="1"/>
</dbReference>
<organism evidence="7 8">
    <name type="scientific">Desmospora profundinema</name>
    <dbReference type="NCBI Taxonomy" id="1571184"/>
    <lineage>
        <taxon>Bacteria</taxon>
        <taxon>Bacillati</taxon>
        <taxon>Bacillota</taxon>
        <taxon>Bacilli</taxon>
        <taxon>Bacillales</taxon>
        <taxon>Thermoactinomycetaceae</taxon>
        <taxon>Desmospora</taxon>
    </lineage>
</organism>
<reference evidence="7 8" key="1">
    <citation type="submission" date="2023-07" db="EMBL/GenBank/DDBJ databases">
        <title>Genomic Encyclopedia of Type Strains, Phase IV (KMG-IV): sequencing the most valuable type-strain genomes for metagenomic binning, comparative biology and taxonomic classification.</title>
        <authorList>
            <person name="Goeker M."/>
        </authorList>
    </citation>
    <scope>NUCLEOTIDE SEQUENCE [LARGE SCALE GENOMIC DNA]</scope>
    <source>
        <strain evidence="7 8">DSM 45903</strain>
    </source>
</reference>
<comment type="caution">
    <text evidence="7">The sequence shown here is derived from an EMBL/GenBank/DDBJ whole genome shotgun (WGS) entry which is preliminary data.</text>
</comment>
<evidence type="ECO:0000259" key="6">
    <source>
        <dbReference type="Pfam" id="PF00266"/>
    </source>
</evidence>
<evidence type="ECO:0000256" key="3">
    <source>
        <dbReference type="ARBA" id="ARBA00022898"/>
    </source>
</evidence>
<evidence type="ECO:0000313" key="7">
    <source>
        <dbReference type="EMBL" id="MDR6224540.1"/>
    </source>
</evidence>
<feature type="domain" description="Aminotransferase class V" evidence="6">
    <location>
        <begin position="30"/>
        <end position="329"/>
    </location>
</feature>
<comment type="similarity">
    <text evidence="2 4">Belongs to the class-V pyridoxal-phosphate-dependent aminotransferase family.</text>
</comment>